<organism evidence="2 3">
    <name type="scientific">Wickerhamomyces mucosus</name>
    <dbReference type="NCBI Taxonomy" id="1378264"/>
    <lineage>
        <taxon>Eukaryota</taxon>
        <taxon>Fungi</taxon>
        <taxon>Dikarya</taxon>
        <taxon>Ascomycota</taxon>
        <taxon>Saccharomycotina</taxon>
        <taxon>Saccharomycetes</taxon>
        <taxon>Phaffomycetales</taxon>
        <taxon>Wickerhamomycetaceae</taxon>
        <taxon>Wickerhamomyces</taxon>
    </lineage>
</organism>
<sequence length="222" mass="25110">MNVQYESPTKNLLRTEPVYNNSNNGPIIFPSPRNRGITSRVQKSPKRKISDDYTDFKKLKPNNINKNGYLESKSKKMDYPTFVLSDGSTVQQTPFGNLRTIIQGNTEVSVIDKNVDLNTFVQTATPLIPLTSSESTSLPKSTNLKSNSNSTTSSTNTSNYPSLCPSPTNEVESYMIEGYNNSYKINQSYTNHKEEILNINYCLYDNENEDSHLDNDDYDMNL</sequence>
<keyword evidence="3" id="KW-1185">Reference proteome</keyword>
<evidence type="ECO:0000313" key="3">
    <source>
        <dbReference type="Proteomes" id="UP000769528"/>
    </source>
</evidence>
<feature type="compositionally biased region" description="Low complexity" evidence="1">
    <location>
        <begin position="137"/>
        <end position="162"/>
    </location>
</feature>
<feature type="region of interest" description="Disordered" evidence="1">
    <location>
        <begin position="131"/>
        <end position="166"/>
    </location>
</feature>
<proteinExistence type="predicted"/>
<reference evidence="2" key="1">
    <citation type="journal article" date="2021" name="Open Biol.">
        <title>Shared evolutionary footprints suggest mitochondrial oxidative damage underlies multiple complex I losses in fungi.</title>
        <authorList>
            <person name="Schikora-Tamarit M.A."/>
            <person name="Marcet-Houben M."/>
            <person name="Nosek J."/>
            <person name="Gabaldon T."/>
        </authorList>
    </citation>
    <scope>NUCLEOTIDE SEQUENCE</scope>
    <source>
        <strain evidence="2">CBS6341</strain>
    </source>
</reference>
<name>A0A9P8PVQ2_9ASCO</name>
<gene>
    <name evidence="2" type="ORF">WICMUC_001494</name>
</gene>
<dbReference type="EMBL" id="JAEUBF010000443">
    <property type="protein sequence ID" value="KAH3678477.1"/>
    <property type="molecule type" value="Genomic_DNA"/>
</dbReference>
<evidence type="ECO:0000313" key="2">
    <source>
        <dbReference type="EMBL" id="KAH3678477.1"/>
    </source>
</evidence>
<dbReference type="AlphaFoldDB" id="A0A9P8PVQ2"/>
<evidence type="ECO:0000256" key="1">
    <source>
        <dbReference type="SAM" id="MobiDB-lite"/>
    </source>
</evidence>
<dbReference type="Proteomes" id="UP000769528">
    <property type="component" value="Unassembled WGS sequence"/>
</dbReference>
<accession>A0A9P8PVQ2</accession>
<dbReference type="OrthoDB" id="3997547at2759"/>
<comment type="caution">
    <text evidence="2">The sequence shown here is derived from an EMBL/GenBank/DDBJ whole genome shotgun (WGS) entry which is preliminary data.</text>
</comment>
<protein>
    <submittedName>
        <fullName evidence="2">Uncharacterized protein</fullName>
    </submittedName>
</protein>
<reference evidence="2" key="2">
    <citation type="submission" date="2021-01" db="EMBL/GenBank/DDBJ databases">
        <authorList>
            <person name="Schikora-Tamarit M.A."/>
        </authorList>
    </citation>
    <scope>NUCLEOTIDE SEQUENCE</scope>
    <source>
        <strain evidence="2">CBS6341</strain>
    </source>
</reference>